<dbReference type="InterPro" id="IPR035926">
    <property type="entry name" value="NusB-like_sf"/>
</dbReference>
<dbReference type="NCBIfam" id="TIGR01951">
    <property type="entry name" value="nusB"/>
    <property type="match status" value="1"/>
</dbReference>
<dbReference type="PANTHER" id="PTHR11078">
    <property type="entry name" value="N UTILIZATION SUBSTANCE PROTEIN B-RELATED"/>
    <property type="match status" value="1"/>
</dbReference>
<evidence type="ECO:0000256" key="6">
    <source>
        <dbReference type="HAMAP-Rule" id="MF_00073"/>
    </source>
</evidence>
<dbReference type="Gene3D" id="1.10.940.10">
    <property type="entry name" value="NusB-like"/>
    <property type="match status" value="1"/>
</dbReference>
<dbReference type="InterPro" id="IPR006027">
    <property type="entry name" value="NusB_RsmB_TIM44"/>
</dbReference>
<dbReference type="GO" id="GO:0031564">
    <property type="term" value="P:transcription antitermination"/>
    <property type="evidence" value="ECO:0007669"/>
    <property type="project" value="UniProtKB-KW"/>
</dbReference>
<dbReference type="InterPro" id="IPR011605">
    <property type="entry name" value="NusB_fam"/>
</dbReference>
<name>S0L347_9ENTE</name>
<dbReference type="PATRIC" id="fig|1140003.3.peg.95"/>
<evidence type="ECO:0000313" key="9">
    <source>
        <dbReference type="Proteomes" id="UP000015961"/>
    </source>
</evidence>
<dbReference type="RefSeq" id="WP_016184589.1">
    <property type="nucleotide sequence ID" value="NZ_ASWO01000001.1"/>
</dbReference>
<dbReference type="GO" id="GO:0003723">
    <property type="term" value="F:RNA binding"/>
    <property type="evidence" value="ECO:0007669"/>
    <property type="project" value="UniProtKB-UniRule"/>
</dbReference>
<dbReference type="eggNOG" id="COG0781">
    <property type="taxonomic scope" value="Bacteria"/>
</dbReference>
<evidence type="ECO:0000256" key="2">
    <source>
        <dbReference type="ARBA" id="ARBA00022814"/>
    </source>
</evidence>
<dbReference type="AlphaFoldDB" id="S0L347"/>
<keyword evidence="9" id="KW-1185">Reference proteome</keyword>
<dbReference type="STRING" id="1140003.OMY_00097"/>
<dbReference type="PANTHER" id="PTHR11078:SF3">
    <property type="entry name" value="ANTITERMINATION NUSB DOMAIN-CONTAINING PROTEIN"/>
    <property type="match status" value="1"/>
</dbReference>
<organism evidence="8 9">
    <name type="scientific">Enterococcus sulfureus ATCC 49903</name>
    <dbReference type="NCBI Taxonomy" id="1140003"/>
    <lineage>
        <taxon>Bacteria</taxon>
        <taxon>Bacillati</taxon>
        <taxon>Bacillota</taxon>
        <taxon>Bacilli</taxon>
        <taxon>Lactobacillales</taxon>
        <taxon>Enterococcaceae</taxon>
        <taxon>Enterococcus</taxon>
    </lineage>
</organism>
<reference evidence="8 9" key="1">
    <citation type="submission" date="2013-03" db="EMBL/GenBank/DDBJ databases">
        <title>The Genome Sequence of Enterococcus sulfureus ATCC_49903 (PacBio/Illumina hybrid assembly).</title>
        <authorList>
            <consortium name="The Broad Institute Genomics Platform"/>
            <consortium name="The Broad Institute Genome Sequencing Center for Infectious Disease"/>
            <person name="Earl A."/>
            <person name="Russ C."/>
            <person name="Gilmore M."/>
            <person name="Surin D."/>
            <person name="Walker B."/>
            <person name="Young S."/>
            <person name="Zeng Q."/>
            <person name="Gargeya S."/>
            <person name="Fitzgerald M."/>
            <person name="Haas B."/>
            <person name="Abouelleil A."/>
            <person name="Allen A.W."/>
            <person name="Alvarado L."/>
            <person name="Arachchi H.M."/>
            <person name="Berlin A.M."/>
            <person name="Chapman S.B."/>
            <person name="Gainer-Dewar J."/>
            <person name="Goldberg J."/>
            <person name="Griggs A."/>
            <person name="Gujja S."/>
            <person name="Hansen M."/>
            <person name="Howarth C."/>
            <person name="Imamovic A."/>
            <person name="Ireland A."/>
            <person name="Larimer J."/>
            <person name="McCowan C."/>
            <person name="Murphy C."/>
            <person name="Pearson M."/>
            <person name="Poon T.W."/>
            <person name="Priest M."/>
            <person name="Roberts A."/>
            <person name="Saif S."/>
            <person name="Shea T."/>
            <person name="Sisk P."/>
            <person name="Sykes S."/>
            <person name="Wortman J."/>
            <person name="Nusbaum C."/>
            <person name="Birren B."/>
        </authorList>
    </citation>
    <scope>NUCLEOTIDE SEQUENCE [LARGE SCALE GENOMIC DNA]</scope>
    <source>
        <strain evidence="8 9">ATCC 49903</strain>
    </source>
</reference>
<keyword evidence="3 6" id="KW-0694">RNA-binding</keyword>
<sequence length="149" mass="17061">MNKELSRHEIREMGVQALFPLDFNKDFSKQAAIDHAIELNHTELLDEEEEHFVPAYLDLVVSGVCVKQEELDTLIGKHLRKGWSIKRLAKIDVTILRLALFEMLYVEEVPNRVVLNEAIELAKTFSDEQSRKFINGVLSSINKELEAGV</sequence>
<gene>
    <name evidence="6" type="primary">nusB</name>
    <name evidence="8" type="ORF">I573_00096</name>
</gene>
<comment type="similarity">
    <text evidence="1 6">Belongs to the NusB family.</text>
</comment>
<accession>S0L347</accession>
<keyword evidence="5 6" id="KW-0804">Transcription</keyword>
<evidence type="ECO:0000256" key="5">
    <source>
        <dbReference type="ARBA" id="ARBA00023163"/>
    </source>
</evidence>
<comment type="function">
    <text evidence="6">Involved in transcription antitermination. Required for transcription of ribosomal RNA (rRNA) genes. Binds specifically to the boxA antiterminator sequence of the ribosomal RNA (rrn) operons.</text>
</comment>
<dbReference type="OrthoDB" id="9811381at2"/>
<protein>
    <recommendedName>
        <fullName evidence="6">Transcription antitermination protein NusB</fullName>
    </recommendedName>
    <alternativeName>
        <fullName evidence="6">Antitermination factor NusB</fullName>
    </alternativeName>
</protein>
<comment type="caution">
    <text evidence="8">The sequence shown here is derived from an EMBL/GenBank/DDBJ whole genome shotgun (WGS) entry which is preliminary data.</text>
</comment>
<evidence type="ECO:0000259" key="7">
    <source>
        <dbReference type="Pfam" id="PF01029"/>
    </source>
</evidence>
<keyword evidence="2 6" id="KW-0889">Transcription antitermination</keyword>
<evidence type="ECO:0000256" key="4">
    <source>
        <dbReference type="ARBA" id="ARBA00023015"/>
    </source>
</evidence>
<dbReference type="SUPFAM" id="SSF48013">
    <property type="entry name" value="NusB-like"/>
    <property type="match status" value="1"/>
</dbReference>
<dbReference type="GO" id="GO:0006353">
    <property type="term" value="P:DNA-templated transcription termination"/>
    <property type="evidence" value="ECO:0007669"/>
    <property type="project" value="UniProtKB-UniRule"/>
</dbReference>
<keyword evidence="4 6" id="KW-0805">Transcription regulation</keyword>
<dbReference type="Pfam" id="PF01029">
    <property type="entry name" value="NusB"/>
    <property type="match status" value="1"/>
</dbReference>
<dbReference type="GO" id="GO:0005829">
    <property type="term" value="C:cytosol"/>
    <property type="evidence" value="ECO:0007669"/>
    <property type="project" value="TreeGrafter"/>
</dbReference>
<feature type="domain" description="NusB/RsmB/TIM44" evidence="7">
    <location>
        <begin position="9"/>
        <end position="142"/>
    </location>
</feature>
<dbReference type="HAMAP" id="MF_00073">
    <property type="entry name" value="NusB"/>
    <property type="match status" value="1"/>
</dbReference>
<dbReference type="EMBL" id="ASWO01000001">
    <property type="protein sequence ID" value="EOT87041.1"/>
    <property type="molecule type" value="Genomic_DNA"/>
</dbReference>
<dbReference type="Proteomes" id="UP000015961">
    <property type="component" value="Unassembled WGS sequence"/>
</dbReference>
<evidence type="ECO:0000313" key="8">
    <source>
        <dbReference type="EMBL" id="EOT87041.1"/>
    </source>
</evidence>
<evidence type="ECO:0000256" key="1">
    <source>
        <dbReference type="ARBA" id="ARBA00005952"/>
    </source>
</evidence>
<proteinExistence type="inferred from homology"/>
<dbReference type="NCBIfam" id="NF001223">
    <property type="entry name" value="PRK00202.1-1"/>
    <property type="match status" value="1"/>
</dbReference>
<evidence type="ECO:0000256" key="3">
    <source>
        <dbReference type="ARBA" id="ARBA00022884"/>
    </source>
</evidence>